<evidence type="ECO:0000313" key="2">
    <source>
        <dbReference type="EMBL" id="ESW24085.1"/>
    </source>
</evidence>
<dbReference type="OrthoDB" id="696485at2759"/>
<name>V7C469_PHAVU</name>
<dbReference type="EMBL" id="CM002291">
    <property type="protein sequence ID" value="ESW24085.1"/>
    <property type="molecule type" value="Genomic_DNA"/>
</dbReference>
<feature type="transmembrane region" description="Helical" evidence="1">
    <location>
        <begin position="70"/>
        <end position="86"/>
    </location>
</feature>
<keyword evidence="1" id="KW-0472">Membrane</keyword>
<organism evidence="2 3">
    <name type="scientific">Phaseolus vulgaris</name>
    <name type="common">Kidney bean</name>
    <name type="synonym">French bean</name>
    <dbReference type="NCBI Taxonomy" id="3885"/>
    <lineage>
        <taxon>Eukaryota</taxon>
        <taxon>Viridiplantae</taxon>
        <taxon>Streptophyta</taxon>
        <taxon>Embryophyta</taxon>
        <taxon>Tracheophyta</taxon>
        <taxon>Spermatophyta</taxon>
        <taxon>Magnoliopsida</taxon>
        <taxon>eudicotyledons</taxon>
        <taxon>Gunneridae</taxon>
        <taxon>Pentapetalae</taxon>
        <taxon>rosids</taxon>
        <taxon>fabids</taxon>
        <taxon>Fabales</taxon>
        <taxon>Fabaceae</taxon>
        <taxon>Papilionoideae</taxon>
        <taxon>50 kb inversion clade</taxon>
        <taxon>NPAAA clade</taxon>
        <taxon>indigoferoid/millettioid clade</taxon>
        <taxon>Phaseoleae</taxon>
        <taxon>Phaseolus</taxon>
    </lineage>
</organism>
<proteinExistence type="predicted"/>
<keyword evidence="1" id="KW-1133">Transmembrane helix</keyword>
<feature type="transmembrane region" description="Helical" evidence="1">
    <location>
        <begin position="32"/>
        <end position="50"/>
    </location>
</feature>
<keyword evidence="1" id="KW-0812">Transmembrane</keyword>
<evidence type="ECO:0000313" key="3">
    <source>
        <dbReference type="Proteomes" id="UP000000226"/>
    </source>
</evidence>
<reference evidence="3" key="1">
    <citation type="journal article" date="2014" name="Nat. Genet.">
        <title>A reference genome for common bean and genome-wide analysis of dual domestications.</title>
        <authorList>
            <person name="Schmutz J."/>
            <person name="McClean P.E."/>
            <person name="Mamidi S."/>
            <person name="Wu G.A."/>
            <person name="Cannon S.B."/>
            <person name="Grimwood J."/>
            <person name="Jenkins J."/>
            <person name="Shu S."/>
            <person name="Song Q."/>
            <person name="Chavarro C."/>
            <person name="Torres-Torres M."/>
            <person name="Geffroy V."/>
            <person name="Moghaddam S.M."/>
            <person name="Gao D."/>
            <person name="Abernathy B."/>
            <person name="Barry K."/>
            <person name="Blair M."/>
            <person name="Brick M.A."/>
            <person name="Chovatia M."/>
            <person name="Gepts P."/>
            <person name="Goodstein D.M."/>
            <person name="Gonzales M."/>
            <person name="Hellsten U."/>
            <person name="Hyten D.L."/>
            <person name="Jia G."/>
            <person name="Kelly J.D."/>
            <person name="Kudrna D."/>
            <person name="Lee R."/>
            <person name="Richard M.M."/>
            <person name="Miklas P.N."/>
            <person name="Osorno J.M."/>
            <person name="Rodrigues J."/>
            <person name="Thareau V."/>
            <person name="Urrea C.A."/>
            <person name="Wang M."/>
            <person name="Yu Y."/>
            <person name="Zhang M."/>
            <person name="Wing R.A."/>
            <person name="Cregan P.B."/>
            <person name="Rokhsar D.S."/>
            <person name="Jackson S.A."/>
        </authorList>
    </citation>
    <scope>NUCLEOTIDE SEQUENCE [LARGE SCALE GENOMIC DNA]</scope>
    <source>
        <strain evidence="3">cv. G19833</strain>
    </source>
</reference>
<dbReference type="AlphaFoldDB" id="V7C469"/>
<protein>
    <recommendedName>
        <fullName evidence="4">Transmembrane protein</fullName>
    </recommendedName>
</protein>
<dbReference type="Proteomes" id="UP000000226">
    <property type="component" value="Chromosome 4"/>
</dbReference>
<dbReference type="Gramene" id="ESW24085">
    <property type="protein sequence ID" value="ESW24085"/>
    <property type="gene ID" value="PHAVU_004G101400g"/>
</dbReference>
<gene>
    <name evidence="2" type="ORF">PHAVU_004G101400g</name>
</gene>
<evidence type="ECO:0000256" key="1">
    <source>
        <dbReference type="SAM" id="Phobius"/>
    </source>
</evidence>
<dbReference type="OMA" id="EETICYL"/>
<keyword evidence="3" id="KW-1185">Reference proteome</keyword>
<evidence type="ECO:0008006" key="4">
    <source>
        <dbReference type="Google" id="ProtNLM"/>
    </source>
</evidence>
<sequence>MEEAQKRNKARKRGEYENEEETICYLFFKFKVVWRIWGFCLSWLRCLSVNHYDAMVYFMMFCPTNVKGPIYIIWGGVWIAIVGEIWKHRNMCVFKNERVDHIKVFAVTQRKVWAWITSKDKDAEFTYSDWCLEPLGYLRFFG</sequence>
<accession>V7C469</accession>